<dbReference type="RefSeq" id="WP_160621356.1">
    <property type="nucleotide sequence ID" value="NZ_CP028271.1"/>
</dbReference>
<organism evidence="1 2">
    <name type="scientific">Mixta intestinalis</name>
    <dbReference type="NCBI Taxonomy" id="1615494"/>
    <lineage>
        <taxon>Bacteria</taxon>
        <taxon>Pseudomonadati</taxon>
        <taxon>Pseudomonadota</taxon>
        <taxon>Gammaproteobacteria</taxon>
        <taxon>Enterobacterales</taxon>
        <taxon>Erwiniaceae</taxon>
        <taxon>Mixta</taxon>
    </lineage>
</organism>
<name>A0A6P1PZ88_9GAMM</name>
<dbReference type="Proteomes" id="UP000464053">
    <property type="component" value="Chromosome"/>
</dbReference>
<reference evidence="1 2" key="1">
    <citation type="submission" date="2018-03" db="EMBL/GenBank/DDBJ databases">
        <title>Pantoea intestinalis SRCM103226 isolated form the mealworm.</title>
        <authorList>
            <person name="Jeong D.-Y."/>
            <person name="Kim J.W."/>
        </authorList>
    </citation>
    <scope>NUCLEOTIDE SEQUENCE [LARGE SCALE GENOMIC DNA]</scope>
    <source>
        <strain evidence="1 2">SRCM103226</strain>
    </source>
</reference>
<protein>
    <recommendedName>
        <fullName evidence="3">Type IV secretion protein Rhs</fullName>
    </recommendedName>
</protein>
<dbReference type="EMBL" id="CP028271">
    <property type="protein sequence ID" value="QHM71362.1"/>
    <property type="molecule type" value="Genomic_DNA"/>
</dbReference>
<accession>A0A6P1PZ88</accession>
<dbReference type="AlphaFoldDB" id="A0A6P1PZ88"/>
<evidence type="ECO:0008006" key="3">
    <source>
        <dbReference type="Google" id="ProtNLM"/>
    </source>
</evidence>
<keyword evidence="2" id="KW-1185">Reference proteome</keyword>
<sequence length="182" mass="21339">MKTAREGSLRLLTLGEIALARTVFNGSIVYSRVWIHCDSYLPFGLQRRNTAMTPNGEIWFRKELYRTDFSNIFVPVGLKHLFIHEMMHVWQHQKHMWVRTRGLMSWAADYTYRLDGKPLLSYSLEQQAQIVADYYVLTTFGYATWDRLRKINFPVVTCQGSSEPGNLLSRYRQTIFSRLYGG</sequence>
<evidence type="ECO:0000313" key="2">
    <source>
        <dbReference type="Proteomes" id="UP000464053"/>
    </source>
</evidence>
<evidence type="ECO:0000313" key="1">
    <source>
        <dbReference type="EMBL" id="QHM71362.1"/>
    </source>
</evidence>
<gene>
    <name evidence="1" type="ORF">C7M51_01648</name>
</gene>
<dbReference type="KEGG" id="mint:C7M51_01648"/>
<proteinExistence type="predicted"/>
<dbReference type="OrthoDB" id="8686772at2"/>